<evidence type="ECO:0000256" key="2">
    <source>
        <dbReference type="ARBA" id="ARBA00022679"/>
    </source>
</evidence>
<dbReference type="Gene3D" id="3.40.50.2000">
    <property type="entry name" value="Glycogen Phosphorylase B"/>
    <property type="match status" value="2"/>
</dbReference>
<evidence type="ECO:0000259" key="3">
    <source>
        <dbReference type="Pfam" id="PF00534"/>
    </source>
</evidence>
<organism evidence="5 6">
    <name type="scientific">Formicincola oecophyllae</name>
    <dbReference type="NCBI Taxonomy" id="2558361"/>
    <lineage>
        <taxon>Bacteria</taxon>
        <taxon>Pseudomonadati</taxon>
        <taxon>Pseudomonadota</taxon>
        <taxon>Alphaproteobacteria</taxon>
        <taxon>Acetobacterales</taxon>
        <taxon>Acetobacteraceae</taxon>
        <taxon>Formicincola</taxon>
    </lineage>
</organism>
<keyword evidence="1" id="KW-0328">Glycosyltransferase</keyword>
<evidence type="ECO:0000259" key="4">
    <source>
        <dbReference type="Pfam" id="PF13439"/>
    </source>
</evidence>
<sequence>MLKPLAEPLNVLQLLPDLSHGGAQEGAVEMASALSTAGAHALVASKGGPLLNRLRLGGGEHIPLDLGKSASPLAYWRAVRAVRRLIRRNKVKLVHARSRWPSWVAAAACKAEKVPLVTTWHGLHQVRATNGGLFKRFYNSGLVHADRIITVSKHMQAMIEKAHPDATERLRLIPRGAGSRFDPVLVTGNRVQALLDAWSLPPDVPVILAPGRLTPWKGQHVLMAALADLVRRHPEPWYCVLAGPETDPAYAKRLYAMAGKLDKELFSKGTPQQGKTLTLTDRLRFVGACDDMPAAYVLSTLVVAPSLSPEPFGRVAVEAQFMERMVVASNHGGFIETILNGETGLLVPPGDEKALADAISLILEEVQEEGGLVASLSPPAPGERPSALVEAGQLARHHAQEHFSTVRMQMQTLTVYDELLGTHLAQRFVKALENDLDAGGTWKIT</sequence>
<evidence type="ECO:0000256" key="1">
    <source>
        <dbReference type="ARBA" id="ARBA00022676"/>
    </source>
</evidence>
<keyword evidence="2 5" id="KW-0808">Transferase</keyword>
<dbReference type="KEGG" id="swf:E3E12_02810"/>
<dbReference type="Proteomes" id="UP000318709">
    <property type="component" value="Chromosome"/>
</dbReference>
<dbReference type="PANTHER" id="PTHR12526:SF510">
    <property type="entry name" value="D-INOSITOL 3-PHOSPHATE GLYCOSYLTRANSFERASE"/>
    <property type="match status" value="1"/>
</dbReference>
<dbReference type="Pfam" id="PF00534">
    <property type="entry name" value="Glycos_transf_1"/>
    <property type="match status" value="1"/>
</dbReference>
<proteinExistence type="predicted"/>
<dbReference type="InterPro" id="IPR028098">
    <property type="entry name" value="Glyco_trans_4-like_N"/>
</dbReference>
<protein>
    <submittedName>
        <fullName evidence="5">Glycosyltransferase family 4 protein</fullName>
    </submittedName>
</protein>
<accession>A0A4Y6UBL8</accession>
<dbReference type="Pfam" id="PF13439">
    <property type="entry name" value="Glyco_transf_4"/>
    <property type="match status" value="1"/>
</dbReference>
<reference evidence="5 6" key="1">
    <citation type="submission" date="2019-03" db="EMBL/GenBank/DDBJ databases">
        <title>The complete genome sequence of Swingsia_sp. F3b2 LMG30590(T).</title>
        <authorList>
            <person name="Chua K.-O."/>
            <person name="Chan K.-G."/>
            <person name="See-Too W.-S."/>
        </authorList>
    </citation>
    <scope>NUCLEOTIDE SEQUENCE [LARGE SCALE GENOMIC DNA]</scope>
    <source>
        <strain evidence="5 6">F3b2</strain>
    </source>
</reference>
<evidence type="ECO:0000313" key="6">
    <source>
        <dbReference type="Proteomes" id="UP000318709"/>
    </source>
</evidence>
<dbReference type="CDD" id="cd03819">
    <property type="entry name" value="GT4_WavL-like"/>
    <property type="match status" value="1"/>
</dbReference>
<dbReference type="InterPro" id="IPR001296">
    <property type="entry name" value="Glyco_trans_1"/>
</dbReference>
<dbReference type="AlphaFoldDB" id="A0A4Y6UBL8"/>
<dbReference type="PANTHER" id="PTHR12526">
    <property type="entry name" value="GLYCOSYLTRANSFERASE"/>
    <property type="match status" value="1"/>
</dbReference>
<dbReference type="EMBL" id="CP038231">
    <property type="protein sequence ID" value="QDH14320.1"/>
    <property type="molecule type" value="Genomic_DNA"/>
</dbReference>
<keyword evidence="6" id="KW-1185">Reference proteome</keyword>
<name>A0A4Y6UBL8_9PROT</name>
<gene>
    <name evidence="5" type="ORF">E3E12_02810</name>
</gene>
<feature type="domain" description="Glycosyltransferase subfamily 4-like N-terminal" evidence="4">
    <location>
        <begin position="21"/>
        <end position="176"/>
    </location>
</feature>
<dbReference type="OrthoDB" id="5147801at2"/>
<dbReference type="SUPFAM" id="SSF53756">
    <property type="entry name" value="UDP-Glycosyltransferase/glycogen phosphorylase"/>
    <property type="match status" value="1"/>
</dbReference>
<evidence type="ECO:0000313" key="5">
    <source>
        <dbReference type="EMBL" id="QDH14320.1"/>
    </source>
</evidence>
<feature type="domain" description="Glycosyl transferase family 1" evidence="3">
    <location>
        <begin position="199"/>
        <end position="365"/>
    </location>
</feature>
<dbReference type="GO" id="GO:0016757">
    <property type="term" value="F:glycosyltransferase activity"/>
    <property type="evidence" value="ECO:0007669"/>
    <property type="project" value="UniProtKB-KW"/>
</dbReference>